<organism evidence="1 2">
    <name type="scientific">Plakobranchus ocellatus</name>
    <dbReference type="NCBI Taxonomy" id="259542"/>
    <lineage>
        <taxon>Eukaryota</taxon>
        <taxon>Metazoa</taxon>
        <taxon>Spiralia</taxon>
        <taxon>Lophotrochozoa</taxon>
        <taxon>Mollusca</taxon>
        <taxon>Gastropoda</taxon>
        <taxon>Heterobranchia</taxon>
        <taxon>Euthyneura</taxon>
        <taxon>Panpulmonata</taxon>
        <taxon>Sacoglossa</taxon>
        <taxon>Placobranchoidea</taxon>
        <taxon>Plakobranchidae</taxon>
        <taxon>Plakobranchus</taxon>
    </lineage>
</organism>
<sequence>MNRHKKGVLKNWSNNVSTWFVNNPLFNINTRKQAPMVYVNRIASLRQIAVGLRSNCHCHTPILPSPPTSNPCIISTRDYIAHFERSTVVTRAC</sequence>
<proteinExistence type="predicted"/>
<dbReference type="EMBL" id="BLXT01000616">
    <property type="protein sequence ID" value="GFN78857.1"/>
    <property type="molecule type" value="Genomic_DNA"/>
</dbReference>
<gene>
    <name evidence="1" type="ORF">PoB_000536300</name>
</gene>
<evidence type="ECO:0000313" key="1">
    <source>
        <dbReference type="EMBL" id="GFN78857.1"/>
    </source>
</evidence>
<dbReference type="Proteomes" id="UP000735302">
    <property type="component" value="Unassembled WGS sequence"/>
</dbReference>
<protein>
    <submittedName>
        <fullName evidence="1">Uncharacterized protein</fullName>
    </submittedName>
</protein>
<reference evidence="1 2" key="1">
    <citation type="journal article" date="2021" name="Elife">
        <title>Chloroplast acquisition without the gene transfer in kleptoplastic sea slugs, Plakobranchus ocellatus.</title>
        <authorList>
            <person name="Maeda T."/>
            <person name="Takahashi S."/>
            <person name="Yoshida T."/>
            <person name="Shimamura S."/>
            <person name="Takaki Y."/>
            <person name="Nagai Y."/>
            <person name="Toyoda A."/>
            <person name="Suzuki Y."/>
            <person name="Arimoto A."/>
            <person name="Ishii H."/>
            <person name="Satoh N."/>
            <person name="Nishiyama T."/>
            <person name="Hasebe M."/>
            <person name="Maruyama T."/>
            <person name="Minagawa J."/>
            <person name="Obokata J."/>
            <person name="Shigenobu S."/>
        </authorList>
    </citation>
    <scope>NUCLEOTIDE SEQUENCE [LARGE SCALE GENOMIC DNA]</scope>
</reference>
<accession>A0AAV3Y8M4</accession>
<name>A0AAV3Y8M4_9GAST</name>
<comment type="caution">
    <text evidence="1">The sequence shown here is derived from an EMBL/GenBank/DDBJ whole genome shotgun (WGS) entry which is preliminary data.</text>
</comment>
<keyword evidence="2" id="KW-1185">Reference proteome</keyword>
<evidence type="ECO:0000313" key="2">
    <source>
        <dbReference type="Proteomes" id="UP000735302"/>
    </source>
</evidence>
<dbReference type="AlphaFoldDB" id="A0AAV3Y8M4"/>